<evidence type="ECO:0000313" key="4">
    <source>
        <dbReference type="EMBL" id="ADU48608.1"/>
    </source>
</evidence>
<dbReference type="OrthoDB" id="3748887at2"/>
<keyword evidence="2" id="KW-1133">Transmembrane helix</keyword>
<keyword evidence="5" id="KW-1185">Reference proteome</keyword>
<accession>E6SD20</accession>
<feature type="transmembrane region" description="Helical" evidence="2">
    <location>
        <begin position="12"/>
        <end position="30"/>
    </location>
</feature>
<protein>
    <recommendedName>
        <fullName evidence="3">SHOCT domain-containing protein</fullName>
    </recommendedName>
</protein>
<sequence length="75" mass="8107">MFGSPLGMGAGGVWLVLLLVGLAVLAWGLVEARRRDAGPGTGTTPAPEDTLRERFARGEITEEDFRQRLRALRDG</sequence>
<reference evidence="4 5" key="1">
    <citation type="journal article" date="2010" name="Stand. Genomic Sci.">
        <title>Complete genome sequence of Intrasporangium calvum type strain (7 KIP).</title>
        <authorList>
            <person name="Del Rio T.G."/>
            <person name="Chertkov O."/>
            <person name="Yasawong M."/>
            <person name="Lucas S."/>
            <person name="Deshpande S."/>
            <person name="Cheng J.F."/>
            <person name="Detter C."/>
            <person name="Tapia R."/>
            <person name="Han C."/>
            <person name="Goodwin L."/>
            <person name="Pitluck S."/>
            <person name="Liolios K."/>
            <person name="Ivanova N."/>
            <person name="Mavromatis K."/>
            <person name="Pati A."/>
            <person name="Chen A."/>
            <person name="Palaniappan K."/>
            <person name="Land M."/>
            <person name="Hauser L."/>
            <person name="Chang Y.J."/>
            <person name="Jeffries C.D."/>
            <person name="Rohde M."/>
            <person name="Pukall R."/>
            <person name="Sikorski J."/>
            <person name="Goker M."/>
            <person name="Woyke T."/>
            <person name="Bristow J."/>
            <person name="Eisen J.A."/>
            <person name="Markowitz V."/>
            <person name="Hugenholtz P."/>
            <person name="Kyrpides N.C."/>
            <person name="Klenk H.P."/>
            <person name="Lapidus A."/>
        </authorList>
    </citation>
    <scope>NUCLEOTIDE SEQUENCE [LARGE SCALE GENOMIC DNA]</scope>
    <source>
        <strain evidence="5">ATCC 23552 / DSM 43043 / JCM 3097 / NBRC 12989 / 7 KIP</strain>
    </source>
</reference>
<gene>
    <name evidence="4" type="ordered locus">Intca_2098</name>
</gene>
<proteinExistence type="predicted"/>
<dbReference type="HOGENOM" id="CLU_2666188_0_0_11"/>
<evidence type="ECO:0000259" key="3">
    <source>
        <dbReference type="Pfam" id="PF09851"/>
    </source>
</evidence>
<evidence type="ECO:0000313" key="5">
    <source>
        <dbReference type="Proteomes" id="UP000008914"/>
    </source>
</evidence>
<feature type="domain" description="SHOCT" evidence="3">
    <location>
        <begin position="47"/>
        <end position="72"/>
    </location>
</feature>
<dbReference type="eggNOG" id="COG3462">
    <property type="taxonomic scope" value="Bacteria"/>
</dbReference>
<evidence type="ECO:0000256" key="2">
    <source>
        <dbReference type="SAM" id="Phobius"/>
    </source>
</evidence>
<dbReference type="STRING" id="710696.Intca_2098"/>
<dbReference type="AlphaFoldDB" id="E6SD20"/>
<feature type="region of interest" description="Disordered" evidence="1">
    <location>
        <begin position="35"/>
        <end position="57"/>
    </location>
</feature>
<evidence type="ECO:0000256" key="1">
    <source>
        <dbReference type="SAM" id="MobiDB-lite"/>
    </source>
</evidence>
<keyword evidence="2" id="KW-0812">Transmembrane</keyword>
<dbReference type="KEGG" id="ica:Intca_2098"/>
<name>E6SD20_INTC7</name>
<dbReference type="InterPro" id="IPR018649">
    <property type="entry name" value="SHOCT"/>
</dbReference>
<dbReference type="Pfam" id="PF09851">
    <property type="entry name" value="SHOCT"/>
    <property type="match status" value="1"/>
</dbReference>
<dbReference type="RefSeq" id="WP_013492923.1">
    <property type="nucleotide sequence ID" value="NC_014830.1"/>
</dbReference>
<dbReference type="EMBL" id="CP002343">
    <property type="protein sequence ID" value="ADU48608.1"/>
    <property type="molecule type" value="Genomic_DNA"/>
</dbReference>
<dbReference type="Proteomes" id="UP000008914">
    <property type="component" value="Chromosome"/>
</dbReference>
<organism evidence="4 5">
    <name type="scientific">Intrasporangium calvum (strain ATCC 23552 / DSM 43043 / JCM 3097 / NBRC 12989 / NCIMB 10167 / NRRL B-3866 / 7 KIP)</name>
    <dbReference type="NCBI Taxonomy" id="710696"/>
    <lineage>
        <taxon>Bacteria</taxon>
        <taxon>Bacillati</taxon>
        <taxon>Actinomycetota</taxon>
        <taxon>Actinomycetes</taxon>
        <taxon>Micrococcales</taxon>
        <taxon>Intrasporangiaceae</taxon>
        <taxon>Intrasporangium</taxon>
    </lineage>
</organism>
<keyword evidence="2" id="KW-0472">Membrane</keyword>